<evidence type="ECO:0000256" key="1">
    <source>
        <dbReference type="ARBA" id="ARBA00004613"/>
    </source>
</evidence>
<evidence type="ECO:0000259" key="17">
    <source>
        <dbReference type="PROSITE" id="PS50240"/>
    </source>
</evidence>
<dbReference type="Pfam" id="PF00089">
    <property type="entry name" value="Trypsin"/>
    <property type="match status" value="1"/>
</dbReference>
<dbReference type="PANTHER" id="PTHR24278">
    <property type="entry name" value="COAGULATION FACTOR"/>
    <property type="match status" value="1"/>
</dbReference>
<feature type="disulfide bond" evidence="12">
    <location>
        <begin position="114"/>
        <end position="123"/>
    </location>
</feature>
<dbReference type="STRING" id="52670.A0A2I4D2S2"/>
<dbReference type="Pfam" id="PF00008">
    <property type="entry name" value="EGF"/>
    <property type="match status" value="1"/>
</dbReference>
<reference evidence="20" key="1">
    <citation type="submission" date="2025-08" db="UniProtKB">
        <authorList>
            <consortium name="RefSeq"/>
        </authorList>
    </citation>
    <scope>IDENTIFICATION</scope>
    <source>
        <strain evidence="20">Quisiro</strain>
        <tissue evidence="20">Liver</tissue>
    </source>
</reference>
<dbReference type="SUPFAM" id="SSF50494">
    <property type="entry name" value="Trypsin-like serine proteases"/>
    <property type="match status" value="1"/>
</dbReference>
<dbReference type="InterPro" id="IPR001881">
    <property type="entry name" value="EGF-like_Ca-bd_dom"/>
</dbReference>
<evidence type="ECO:0000256" key="11">
    <source>
        <dbReference type="PIRSR" id="PIRSR001143-1"/>
    </source>
</evidence>
<dbReference type="SUPFAM" id="SSF57196">
    <property type="entry name" value="EGF/Laminin"/>
    <property type="match status" value="2"/>
</dbReference>
<dbReference type="SMART" id="SM00179">
    <property type="entry name" value="EGF_CA"/>
    <property type="match status" value="1"/>
</dbReference>
<evidence type="ECO:0000256" key="5">
    <source>
        <dbReference type="ARBA" id="ARBA00022729"/>
    </source>
</evidence>
<dbReference type="GO" id="GO:0005615">
    <property type="term" value="C:extracellular space"/>
    <property type="evidence" value="ECO:0007669"/>
    <property type="project" value="TreeGrafter"/>
</dbReference>
<keyword evidence="3 12" id="KW-0245">EGF-like domain</keyword>
<evidence type="ECO:0000313" key="19">
    <source>
        <dbReference type="Proteomes" id="UP000192220"/>
    </source>
</evidence>
<dbReference type="FunFam" id="2.40.10.10:FF:000120">
    <property type="entry name" value="Putative serine protease"/>
    <property type="match status" value="1"/>
</dbReference>
<feature type="domain" description="Gla" evidence="18">
    <location>
        <begin position="42"/>
        <end position="88"/>
    </location>
</feature>
<evidence type="ECO:0000256" key="7">
    <source>
        <dbReference type="ARBA" id="ARBA00022801"/>
    </source>
</evidence>
<feature type="chain" id="PRO_5014143658" evidence="15">
    <location>
        <begin position="21"/>
        <end position="545"/>
    </location>
</feature>
<keyword evidence="10" id="KW-0325">Glycoprotein</keyword>
<dbReference type="AlphaFoldDB" id="A0A2I4D2S2"/>
<dbReference type="Pfam" id="PF14670">
    <property type="entry name" value="FXa_inhibition"/>
    <property type="match status" value="1"/>
</dbReference>
<evidence type="ECO:0000256" key="4">
    <source>
        <dbReference type="ARBA" id="ARBA00022670"/>
    </source>
</evidence>
<comment type="subcellular location">
    <subcellularLocation>
        <location evidence="1">Secreted</location>
    </subcellularLocation>
</comment>
<dbReference type="Pfam" id="PF00594">
    <property type="entry name" value="Gla"/>
    <property type="match status" value="1"/>
</dbReference>
<dbReference type="InterPro" id="IPR035972">
    <property type="entry name" value="GLA-like_dom_SF"/>
</dbReference>
<evidence type="ECO:0000313" key="20">
    <source>
        <dbReference type="RefSeq" id="XP_013886519.1"/>
    </source>
</evidence>
<evidence type="ECO:0000256" key="3">
    <source>
        <dbReference type="ARBA" id="ARBA00022536"/>
    </source>
</evidence>
<evidence type="ECO:0000256" key="6">
    <source>
        <dbReference type="ARBA" id="ARBA00022737"/>
    </source>
</evidence>
<dbReference type="PROSITE" id="PS00134">
    <property type="entry name" value="TRYPSIN_HIS"/>
    <property type="match status" value="1"/>
</dbReference>
<dbReference type="InterPro" id="IPR000294">
    <property type="entry name" value="GLA_domain"/>
</dbReference>
<dbReference type="PROSITE" id="PS50998">
    <property type="entry name" value="GLA_2"/>
    <property type="match status" value="1"/>
</dbReference>
<evidence type="ECO:0000259" key="18">
    <source>
        <dbReference type="PROSITE" id="PS50998"/>
    </source>
</evidence>
<dbReference type="InterPro" id="IPR018114">
    <property type="entry name" value="TRYPSIN_HIS"/>
</dbReference>
<evidence type="ECO:0000256" key="2">
    <source>
        <dbReference type="ARBA" id="ARBA00022525"/>
    </source>
</evidence>
<dbReference type="Proteomes" id="UP000192220">
    <property type="component" value="Unplaced"/>
</dbReference>
<keyword evidence="6" id="KW-0677">Repeat</keyword>
<dbReference type="GO" id="GO:0004252">
    <property type="term" value="F:serine-type endopeptidase activity"/>
    <property type="evidence" value="ECO:0007669"/>
    <property type="project" value="InterPro"/>
</dbReference>
<dbReference type="PROSITE" id="PS50240">
    <property type="entry name" value="TRYPSIN_DOM"/>
    <property type="match status" value="1"/>
</dbReference>
<dbReference type="Gene3D" id="2.10.25.10">
    <property type="entry name" value="Laminin"/>
    <property type="match status" value="2"/>
</dbReference>
<dbReference type="InterPro" id="IPR001314">
    <property type="entry name" value="Peptidase_S1A"/>
</dbReference>
<evidence type="ECO:0000256" key="15">
    <source>
        <dbReference type="SAM" id="SignalP"/>
    </source>
</evidence>
<dbReference type="InterPro" id="IPR017857">
    <property type="entry name" value="Coagulation_fac-like_Gla_dom"/>
</dbReference>
<dbReference type="InterPro" id="IPR000742">
    <property type="entry name" value="EGF"/>
</dbReference>
<accession>A0A2I4D2S2</accession>
<keyword evidence="9 12" id="KW-1015">Disulfide bond</keyword>
<feature type="compositionally biased region" description="Polar residues" evidence="14">
    <location>
        <begin position="277"/>
        <end position="290"/>
    </location>
</feature>
<keyword evidence="7 13" id="KW-0378">Hydrolase</keyword>
<dbReference type="CDD" id="cd00054">
    <property type="entry name" value="EGF_CA"/>
    <property type="match status" value="1"/>
</dbReference>
<dbReference type="InterPro" id="IPR001254">
    <property type="entry name" value="Trypsin_dom"/>
</dbReference>
<evidence type="ECO:0000259" key="16">
    <source>
        <dbReference type="PROSITE" id="PS50026"/>
    </source>
</evidence>
<evidence type="ECO:0000256" key="14">
    <source>
        <dbReference type="SAM" id="MobiDB-lite"/>
    </source>
</evidence>
<dbReference type="InterPro" id="IPR050442">
    <property type="entry name" value="Peptidase_S1_coag_factors"/>
</dbReference>
<dbReference type="FunFam" id="4.10.740.10:FF:000001">
    <property type="entry name" value="vitamin K-dependent protein S"/>
    <property type="match status" value="1"/>
</dbReference>
<dbReference type="Gene3D" id="2.40.10.10">
    <property type="entry name" value="Trypsin-like serine proteases"/>
    <property type="match status" value="2"/>
</dbReference>
<evidence type="ECO:0000256" key="10">
    <source>
        <dbReference type="ARBA" id="ARBA00023180"/>
    </source>
</evidence>
<evidence type="ECO:0000256" key="13">
    <source>
        <dbReference type="RuleBase" id="RU363034"/>
    </source>
</evidence>
<dbReference type="PROSITE" id="PS00022">
    <property type="entry name" value="EGF_1"/>
    <property type="match status" value="1"/>
</dbReference>
<feature type="region of interest" description="Disordered" evidence="14">
    <location>
        <begin position="218"/>
        <end position="292"/>
    </location>
</feature>
<dbReference type="CDD" id="cd00190">
    <property type="entry name" value="Tryp_SPc"/>
    <property type="match status" value="1"/>
</dbReference>
<dbReference type="SMART" id="SM00069">
    <property type="entry name" value="GLA"/>
    <property type="match status" value="1"/>
</dbReference>
<proteinExistence type="predicted"/>
<dbReference type="InParanoid" id="A0A2I4D2S2"/>
<dbReference type="PROSITE" id="PS50026">
    <property type="entry name" value="EGF_3"/>
    <property type="match status" value="1"/>
</dbReference>
<dbReference type="GO" id="GO:0006508">
    <property type="term" value="P:proteolysis"/>
    <property type="evidence" value="ECO:0007669"/>
    <property type="project" value="UniProtKB-KW"/>
</dbReference>
<dbReference type="GO" id="GO:0007596">
    <property type="term" value="P:blood coagulation"/>
    <property type="evidence" value="ECO:0007669"/>
    <property type="project" value="InterPro"/>
</dbReference>
<dbReference type="InterPro" id="IPR009003">
    <property type="entry name" value="Peptidase_S1_PA"/>
</dbReference>
<evidence type="ECO:0000256" key="12">
    <source>
        <dbReference type="PROSITE-ProRule" id="PRU00076"/>
    </source>
</evidence>
<dbReference type="PRINTS" id="PR00001">
    <property type="entry name" value="GLABLOOD"/>
</dbReference>
<dbReference type="SMART" id="SM00020">
    <property type="entry name" value="Tryp_SPc"/>
    <property type="match status" value="1"/>
</dbReference>
<dbReference type="Gene3D" id="4.10.740.10">
    <property type="entry name" value="Coagulation Factor IX"/>
    <property type="match status" value="1"/>
</dbReference>
<evidence type="ECO:0000256" key="8">
    <source>
        <dbReference type="ARBA" id="ARBA00022825"/>
    </source>
</evidence>
<dbReference type="OrthoDB" id="5918597at2759"/>
<sequence length="545" mass="60916">MLSTTLTLSALLTCCSLIQCSVFVDRPTAAQLLRSSSRRRRANSFSLEELLPGDLERECYEEHCSKEEATEIFQTHETTMEFWFRYINLNPCRTNPCLNGGICTLDREDFLCLCPPTYKGKTCDTVVAECRYKNGGCLQYCRDLPGGAEVQCDCAEGFKLEKDGKSCTPTVTFPCGRQQMAALYSSRSLLDSSEDDNDTMEMDYMLDYITDKRVPEHKTTHRGVPEHNATQRGVPEHNTTQRGVPEHNTTKKGVPEHNTTKKGVPEHNTESSEDSRTVNATHSWTGGNETAQRRRVGAEISPRIVGGNLEKRGGSPWQVLIHRADGFGFCGGTLVLDRWVVSAAHCFEESADYVTIGNYDKKRSDPGEQVIKIQEVFIHPHFHAYTYDSDIALLYLAQPVLRGPTAAPACLPDTHLSRYLLRDEFRGVVTGWGATRYMGSSSRFLRKVTLPVVSHQACSASTEQVITDNMFCAGYLDTDMDACSGDSGGPFVVHYRGTWFLTGVVSWGEQCAAQGKYGVYTRLGNFLSWIRDTMQRLDQNRTLSL</sequence>
<keyword evidence="4 13" id="KW-0645">Protease</keyword>
<dbReference type="SMART" id="SM00181">
    <property type="entry name" value="EGF"/>
    <property type="match status" value="2"/>
</dbReference>
<protein>
    <submittedName>
        <fullName evidence="20">Coagulation factor VII</fullName>
    </submittedName>
</protein>
<feature type="active site" description="Charge relay system" evidence="11">
    <location>
        <position position="390"/>
    </location>
</feature>
<dbReference type="PROSITE" id="PS00135">
    <property type="entry name" value="TRYPSIN_SER"/>
    <property type="match status" value="1"/>
</dbReference>
<feature type="domain" description="EGF-like" evidence="16">
    <location>
        <begin position="88"/>
        <end position="124"/>
    </location>
</feature>
<dbReference type="PANTHER" id="PTHR24278:SF25">
    <property type="entry name" value="COAGULATION FACTOR IX"/>
    <property type="match status" value="1"/>
</dbReference>
<feature type="signal peptide" evidence="15">
    <location>
        <begin position="1"/>
        <end position="20"/>
    </location>
</feature>
<dbReference type="InterPro" id="IPR033116">
    <property type="entry name" value="TRYPSIN_SER"/>
</dbReference>
<feature type="domain" description="Peptidase S1" evidence="17">
    <location>
        <begin position="304"/>
        <end position="535"/>
    </location>
</feature>
<gene>
    <name evidence="20" type="primary">LOC106534439</name>
</gene>
<name>A0A2I4D2S2_AUSLI</name>
<organism evidence="19 20">
    <name type="scientific">Austrofundulus limnaeus</name>
    <name type="common">Annual killifish</name>
    <dbReference type="NCBI Taxonomy" id="52670"/>
    <lineage>
        <taxon>Eukaryota</taxon>
        <taxon>Metazoa</taxon>
        <taxon>Chordata</taxon>
        <taxon>Craniata</taxon>
        <taxon>Vertebrata</taxon>
        <taxon>Euteleostomi</taxon>
        <taxon>Actinopterygii</taxon>
        <taxon>Neopterygii</taxon>
        <taxon>Teleostei</taxon>
        <taxon>Neoteleostei</taxon>
        <taxon>Acanthomorphata</taxon>
        <taxon>Ovalentaria</taxon>
        <taxon>Atherinomorphae</taxon>
        <taxon>Cyprinodontiformes</taxon>
        <taxon>Rivulidae</taxon>
        <taxon>Austrofundulus</taxon>
    </lineage>
</organism>
<dbReference type="RefSeq" id="XP_013886519.1">
    <property type="nucleotide sequence ID" value="XM_014031065.1"/>
</dbReference>
<dbReference type="GeneID" id="106534439"/>
<dbReference type="KEGG" id="alim:106534439"/>
<dbReference type="InterPro" id="IPR012224">
    <property type="entry name" value="Pept_S1A_FX"/>
</dbReference>
<dbReference type="FunFam" id="2.10.25.10:FF:000095">
    <property type="entry name" value="Notch, isoform B"/>
    <property type="match status" value="1"/>
</dbReference>
<keyword evidence="5 15" id="KW-0732">Signal</keyword>
<dbReference type="PRINTS" id="PR00722">
    <property type="entry name" value="CHYMOTRYPSIN"/>
</dbReference>
<feature type="compositionally biased region" description="Basic and acidic residues" evidence="14">
    <location>
        <begin position="244"/>
        <end position="276"/>
    </location>
</feature>
<comment type="caution">
    <text evidence="12">Lacks conserved residue(s) required for the propagation of feature annotation.</text>
</comment>
<keyword evidence="2" id="KW-0964">Secreted</keyword>
<dbReference type="GO" id="GO:0005509">
    <property type="term" value="F:calcium ion binding"/>
    <property type="evidence" value="ECO:0007669"/>
    <property type="project" value="InterPro"/>
</dbReference>
<feature type="active site" description="Charge relay system" evidence="11">
    <location>
        <position position="345"/>
    </location>
</feature>
<dbReference type="PROSITE" id="PS00011">
    <property type="entry name" value="GLA_1"/>
    <property type="match status" value="1"/>
</dbReference>
<dbReference type="SUPFAM" id="SSF57630">
    <property type="entry name" value="GLA-domain"/>
    <property type="match status" value="1"/>
</dbReference>
<keyword evidence="8 13" id="KW-0720">Serine protease</keyword>
<dbReference type="PIRSF" id="PIRSF001143">
    <property type="entry name" value="Factor_X"/>
    <property type="match status" value="1"/>
</dbReference>
<dbReference type="InterPro" id="IPR043504">
    <property type="entry name" value="Peptidase_S1_PA_chymotrypsin"/>
</dbReference>
<evidence type="ECO:0000256" key="9">
    <source>
        <dbReference type="ARBA" id="ARBA00023157"/>
    </source>
</evidence>
<keyword evidence="19" id="KW-1185">Reference proteome</keyword>
<feature type="active site" description="Charge relay system" evidence="11">
    <location>
        <position position="487"/>
    </location>
</feature>